<evidence type="ECO:0000313" key="4">
    <source>
        <dbReference type="Proteomes" id="UP000824190"/>
    </source>
</evidence>
<dbReference type="EMBL" id="DXGC01000025">
    <property type="protein sequence ID" value="HIW90579.1"/>
    <property type="molecule type" value="Genomic_DNA"/>
</dbReference>
<evidence type="ECO:0000313" key="3">
    <source>
        <dbReference type="EMBL" id="HIW90579.1"/>
    </source>
</evidence>
<name>A0A9D1RMZ1_9CORY</name>
<feature type="region of interest" description="Disordered" evidence="1">
    <location>
        <begin position="136"/>
        <end position="155"/>
    </location>
</feature>
<evidence type="ECO:0000256" key="1">
    <source>
        <dbReference type="SAM" id="MobiDB-lite"/>
    </source>
</evidence>
<sequence length="155" mass="16846">MLRRVTTATCALFMLIGVSRAGEQLNQPWSERAFYGFFLVEFLLLLVGIILTVRGYFGPARHPVNRVFVGLSWAGTIGALVLMLEIVLDNEQVLWLNVISSAVMFTGVMGAAVVALSASPWRDLFYSRRSDPVLRGDDAGHGVARQQSGGGESDG</sequence>
<keyword evidence="2" id="KW-0472">Membrane</keyword>
<keyword evidence="2" id="KW-1133">Transmembrane helix</keyword>
<dbReference type="Proteomes" id="UP000824190">
    <property type="component" value="Unassembled WGS sequence"/>
</dbReference>
<feature type="transmembrane region" description="Helical" evidence="2">
    <location>
        <begin position="37"/>
        <end position="57"/>
    </location>
</feature>
<evidence type="ECO:0000256" key="2">
    <source>
        <dbReference type="SAM" id="Phobius"/>
    </source>
</evidence>
<proteinExistence type="predicted"/>
<feature type="transmembrane region" description="Helical" evidence="2">
    <location>
        <begin position="69"/>
        <end position="88"/>
    </location>
</feature>
<gene>
    <name evidence="3" type="ORF">H9870_02810</name>
</gene>
<organism evidence="3 4">
    <name type="scientific">Candidatus Corynebacterium avicola</name>
    <dbReference type="NCBI Taxonomy" id="2838527"/>
    <lineage>
        <taxon>Bacteria</taxon>
        <taxon>Bacillati</taxon>
        <taxon>Actinomycetota</taxon>
        <taxon>Actinomycetes</taxon>
        <taxon>Mycobacteriales</taxon>
        <taxon>Corynebacteriaceae</taxon>
        <taxon>Corynebacterium</taxon>
    </lineage>
</organism>
<feature type="transmembrane region" description="Helical" evidence="2">
    <location>
        <begin position="94"/>
        <end position="119"/>
    </location>
</feature>
<comment type="caution">
    <text evidence="3">The sequence shown here is derived from an EMBL/GenBank/DDBJ whole genome shotgun (WGS) entry which is preliminary data.</text>
</comment>
<keyword evidence="2" id="KW-0812">Transmembrane</keyword>
<reference evidence="3" key="1">
    <citation type="journal article" date="2021" name="PeerJ">
        <title>Extensive microbial diversity within the chicken gut microbiome revealed by metagenomics and culture.</title>
        <authorList>
            <person name="Gilroy R."/>
            <person name="Ravi A."/>
            <person name="Getino M."/>
            <person name="Pursley I."/>
            <person name="Horton D.L."/>
            <person name="Alikhan N.F."/>
            <person name="Baker D."/>
            <person name="Gharbi K."/>
            <person name="Hall N."/>
            <person name="Watson M."/>
            <person name="Adriaenssens E.M."/>
            <person name="Foster-Nyarko E."/>
            <person name="Jarju S."/>
            <person name="Secka A."/>
            <person name="Antonio M."/>
            <person name="Oren A."/>
            <person name="Chaudhuri R.R."/>
            <person name="La Ragione R."/>
            <person name="Hildebrand F."/>
            <person name="Pallen M.J."/>
        </authorList>
    </citation>
    <scope>NUCLEOTIDE SEQUENCE</scope>
    <source>
        <strain evidence="3">CHK32-1732</strain>
    </source>
</reference>
<protein>
    <submittedName>
        <fullName evidence="3">Uncharacterized protein</fullName>
    </submittedName>
</protein>
<accession>A0A9D1RMZ1</accession>
<dbReference type="AlphaFoldDB" id="A0A9D1RMZ1"/>
<reference evidence="3" key="2">
    <citation type="submission" date="2021-04" db="EMBL/GenBank/DDBJ databases">
        <authorList>
            <person name="Gilroy R."/>
        </authorList>
    </citation>
    <scope>NUCLEOTIDE SEQUENCE</scope>
    <source>
        <strain evidence="3">CHK32-1732</strain>
    </source>
</reference>